<organism evidence="1 2">
    <name type="scientific">Bizionia saleffrena</name>
    <dbReference type="NCBI Taxonomy" id="291189"/>
    <lineage>
        <taxon>Bacteria</taxon>
        <taxon>Pseudomonadati</taxon>
        <taxon>Bacteroidota</taxon>
        <taxon>Flavobacteriia</taxon>
        <taxon>Flavobacteriales</taxon>
        <taxon>Flavobacteriaceae</taxon>
        <taxon>Bizionia</taxon>
    </lineage>
</organism>
<dbReference type="NCBIfam" id="TIGR01683">
    <property type="entry name" value="thiS"/>
    <property type="match status" value="1"/>
</dbReference>
<proteinExistence type="predicted"/>
<dbReference type="PANTHER" id="PTHR34472:SF1">
    <property type="entry name" value="SULFUR CARRIER PROTEIN THIS"/>
    <property type="match status" value="1"/>
</dbReference>
<dbReference type="Proteomes" id="UP000323324">
    <property type="component" value="Unassembled WGS sequence"/>
</dbReference>
<dbReference type="RefSeq" id="WP_148368368.1">
    <property type="nucleotide sequence ID" value="NZ_VSKM01000002.1"/>
</dbReference>
<protein>
    <submittedName>
        <fullName evidence="1">Sulfur carrier protein ThiS</fullName>
    </submittedName>
</protein>
<accession>A0A8H2LGZ1</accession>
<dbReference type="InterPro" id="IPR003749">
    <property type="entry name" value="ThiS/MoaD-like"/>
</dbReference>
<dbReference type="PANTHER" id="PTHR34472">
    <property type="entry name" value="SULFUR CARRIER PROTEIN THIS"/>
    <property type="match status" value="1"/>
</dbReference>
<dbReference type="InterPro" id="IPR016155">
    <property type="entry name" value="Mopterin_synth/thiamin_S_b"/>
</dbReference>
<dbReference type="Gene3D" id="3.10.20.30">
    <property type="match status" value="1"/>
</dbReference>
<gene>
    <name evidence="1" type="primary">thiS</name>
    <name evidence="1" type="ORF">ES676_01990</name>
</gene>
<dbReference type="InterPro" id="IPR012675">
    <property type="entry name" value="Beta-grasp_dom_sf"/>
</dbReference>
<dbReference type="EMBL" id="VSKM01000002">
    <property type="protein sequence ID" value="TYB78012.1"/>
    <property type="molecule type" value="Genomic_DNA"/>
</dbReference>
<name>A0A8H2LGZ1_9FLAO</name>
<sequence>MVTITVNEKKHSFPQSITLFEVLTQLEISQNGIAIAINNNIIQKSKWPKTTLANTDALLIIKATQGG</sequence>
<keyword evidence="2" id="KW-1185">Reference proteome</keyword>
<dbReference type="InterPro" id="IPR010035">
    <property type="entry name" value="Thi_S"/>
</dbReference>
<reference evidence="1 2" key="1">
    <citation type="submission" date="2019-08" db="EMBL/GenBank/DDBJ databases">
        <title>Genomes of Antarctic Bizionia species.</title>
        <authorList>
            <person name="Bowman J.P."/>
        </authorList>
    </citation>
    <scope>NUCLEOTIDE SEQUENCE [LARGE SCALE GENOMIC DNA]</scope>
    <source>
        <strain evidence="1 2">HFD</strain>
    </source>
</reference>
<dbReference type="Pfam" id="PF02597">
    <property type="entry name" value="ThiS"/>
    <property type="match status" value="1"/>
</dbReference>
<evidence type="ECO:0000313" key="2">
    <source>
        <dbReference type="Proteomes" id="UP000323324"/>
    </source>
</evidence>
<comment type="caution">
    <text evidence="1">The sequence shown here is derived from an EMBL/GenBank/DDBJ whole genome shotgun (WGS) entry which is preliminary data.</text>
</comment>
<dbReference type="AlphaFoldDB" id="A0A8H2LGZ1"/>
<dbReference type="SUPFAM" id="SSF54285">
    <property type="entry name" value="MoaD/ThiS"/>
    <property type="match status" value="1"/>
</dbReference>
<evidence type="ECO:0000313" key="1">
    <source>
        <dbReference type="EMBL" id="TYB78012.1"/>
    </source>
</evidence>